<reference evidence="2" key="1">
    <citation type="journal article" date="2023" name="Hortic. Res.">
        <title>A chromosome-level phased genome enabling allele-level studies in sweet orange: a case study on citrus Huanglongbing tolerance.</title>
        <authorList>
            <person name="Wu B."/>
            <person name="Yu Q."/>
            <person name="Deng Z."/>
            <person name="Duan Y."/>
            <person name="Luo F."/>
            <person name="Gmitter F. Jr."/>
        </authorList>
    </citation>
    <scope>NUCLEOTIDE SEQUENCE [LARGE SCALE GENOMIC DNA]</scope>
    <source>
        <strain evidence="2">cv. Valencia</strain>
    </source>
</reference>
<dbReference type="EMBL" id="CM039172">
    <property type="protein sequence ID" value="KAH9781065.1"/>
    <property type="molecule type" value="Genomic_DNA"/>
</dbReference>
<accession>A0ACB8M619</accession>
<gene>
    <name evidence="1" type="ORF">KPL71_008322</name>
</gene>
<comment type="caution">
    <text evidence="1">The sequence shown here is derived from an EMBL/GenBank/DDBJ whole genome shotgun (WGS) entry which is preliminary data.</text>
</comment>
<keyword evidence="2" id="KW-1185">Reference proteome</keyword>
<protein>
    <submittedName>
        <fullName evidence="1">Basic endochitinase B</fullName>
    </submittedName>
</protein>
<name>A0ACB8M619_CITSI</name>
<sequence length="312" mass="35709">MKFQAFLLFSLVLSFLLVISAENEQCGKQAGGALCPNDDCCSKDGFCGITATYCGEGCQRQCHHLSSFLDQSTFDEVFPNQNSSNCPSQGFYTYDALINAAKSFSGFASVGDDGTRKSTTRKMGFTDAKLVHSRCRSSSYEPYVWGLCILNESNPPSNYCIPEYVCPKEYLLGKYAFRNGKIIPKRDCYTRKSLHKASIITCQSQKTPYFSHTRWPFPIHNCLHFGWIYQNTIHCHNMPQKCHTIKPKLTLLKLCIQLLLSQCFQHNPQVRLMLLLTLRVNQYVINKDNDKLIKIRFENHIHQIHERCRSIS</sequence>
<evidence type="ECO:0000313" key="1">
    <source>
        <dbReference type="EMBL" id="KAH9781065.1"/>
    </source>
</evidence>
<dbReference type="Proteomes" id="UP000829398">
    <property type="component" value="Chromosome 3"/>
</dbReference>
<evidence type="ECO:0000313" key="2">
    <source>
        <dbReference type="Proteomes" id="UP000829398"/>
    </source>
</evidence>
<organism evidence="1 2">
    <name type="scientific">Citrus sinensis</name>
    <name type="common">Sweet orange</name>
    <name type="synonym">Citrus aurantium var. sinensis</name>
    <dbReference type="NCBI Taxonomy" id="2711"/>
    <lineage>
        <taxon>Eukaryota</taxon>
        <taxon>Viridiplantae</taxon>
        <taxon>Streptophyta</taxon>
        <taxon>Embryophyta</taxon>
        <taxon>Tracheophyta</taxon>
        <taxon>Spermatophyta</taxon>
        <taxon>Magnoliopsida</taxon>
        <taxon>eudicotyledons</taxon>
        <taxon>Gunneridae</taxon>
        <taxon>Pentapetalae</taxon>
        <taxon>rosids</taxon>
        <taxon>malvids</taxon>
        <taxon>Sapindales</taxon>
        <taxon>Rutaceae</taxon>
        <taxon>Aurantioideae</taxon>
        <taxon>Citrus</taxon>
    </lineage>
</organism>
<proteinExistence type="predicted"/>